<keyword evidence="9" id="KW-0408">Iron</keyword>
<dbReference type="GO" id="GO:0050313">
    <property type="term" value="F:sulfur dioxygenase activity"/>
    <property type="evidence" value="ECO:0007669"/>
    <property type="project" value="UniProtKB-EC"/>
</dbReference>
<dbReference type="GO" id="GO:0070813">
    <property type="term" value="P:hydrogen sulfide metabolic process"/>
    <property type="evidence" value="ECO:0007669"/>
    <property type="project" value="TreeGrafter"/>
</dbReference>
<evidence type="ECO:0000256" key="3">
    <source>
        <dbReference type="ARBA" id="ARBA00006759"/>
    </source>
</evidence>
<evidence type="ECO:0000256" key="2">
    <source>
        <dbReference type="ARBA" id="ARBA00004173"/>
    </source>
</evidence>
<organism evidence="15">
    <name type="scientific">Prasinoderma coloniale</name>
    <dbReference type="NCBI Taxonomy" id="156133"/>
    <lineage>
        <taxon>Eukaryota</taxon>
        <taxon>Viridiplantae</taxon>
        <taxon>Prasinodermophyta</taxon>
        <taxon>Prasinodermophyceae</taxon>
        <taxon>Prasinodermales</taxon>
        <taxon>Prasinodermaceae</taxon>
        <taxon>Prasinoderma</taxon>
    </lineage>
</organism>
<comment type="similarity">
    <text evidence="3">Belongs to the metallo-beta-lactamase superfamily. Glyoxalase II family.</text>
</comment>
<dbReference type="EC" id="1.13.11.18" evidence="12"/>
<dbReference type="PANTHER" id="PTHR43084:SF1">
    <property type="entry name" value="PERSULFIDE DIOXYGENASE ETHE1, MITOCHONDRIAL"/>
    <property type="match status" value="1"/>
</dbReference>
<evidence type="ECO:0000256" key="6">
    <source>
        <dbReference type="ARBA" id="ARBA00022964"/>
    </source>
</evidence>
<evidence type="ECO:0000256" key="11">
    <source>
        <dbReference type="ARBA" id="ARBA00050990"/>
    </source>
</evidence>
<keyword evidence="8" id="KW-0560">Oxidoreductase</keyword>
<comment type="subcellular location">
    <subcellularLocation>
        <location evidence="2">Mitochondrion</location>
    </subcellularLocation>
</comment>
<sequence length="410" mass="43557">MPTGEDGVQRPAVPADVHLCGALSAAQVDALKGQYRSWLFLNPEGAEGCPKDAVTAAGVQYACVPVMLPAGLTAECADDLRRVLRELPRPCMIQCSTATRSSAALLLALADRHGYNADAALQLGRDMDLNVTAGTSPGADAEEGKPVHPLVAWLRRELGDRALCEAAPAAAAADADLIFRQMFDGPAPEGGGSSTYTYLLADRTSKEAVLIDPVLEQVDRDLRVVASLGLELKYALNTHCHADHITGTGELKKRVPGLRSVIAKASGAKADVLITPEDKIKFGKFELANVATPGHTNGCVTYVLGKLAFTGDAVLVRGCGRTDFQQGSPADLYDGVHARVLTLHGDTALFPAHDYKGRNVTCVRDEELFNPRLTKDKAAFCDLMDNLGLAYPKKLDVAVPANMVCGIQDD</sequence>
<evidence type="ECO:0000259" key="14">
    <source>
        <dbReference type="SMART" id="SM00849"/>
    </source>
</evidence>
<dbReference type="GO" id="GO:0046872">
    <property type="term" value="F:metal ion binding"/>
    <property type="evidence" value="ECO:0007669"/>
    <property type="project" value="UniProtKB-KW"/>
</dbReference>
<keyword evidence="4" id="KW-0479">Metal-binding</keyword>
<dbReference type="InterPro" id="IPR001279">
    <property type="entry name" value="Metallo-B-lactamas"/>
</dbReference>
<dbReference type="SMART" id="SM00849">
    <property type="entry name" value="Lactamase_B"/>
    <property type="match status" value="1"/>
</dbReference>
<dbReference type="InterPro" id="IPR029021">
    <property type="entry name" value="Prot-tyrosine_phosphatase-like"/>
</dbReference>
<comment type="cofactor">
    <cofactor evidence="1">
        <name>Fe(2+)</name>
        <dbReference type="ChEBI" id="CHEBI:29033"/>
    </cofactor>
</comment>
<dbReference type="EMBL" id="HBDZ01012061">
    <property type="protein sequence ID" value="CAD8245630.1"/>
    <property type="molecule type" value="Transcribed_RNA"/>
</dbReference>
<evidence type="ECO:0000256" key="10">
    <source>
        <dbReference type="ARBA" id="ARBA00023128"/>
    </source>
</evidence>
<evidence type="ECO:0000256" key="13">
    <source>
        <dbReference type="ARBA" id="ARBA00077964"/>
    </source>
</evidence>
<accession>A0A7R9TUU6</accession>
<reference evidence="15" key="1">
    <citation type="submission" date="2021-01" db="EMBL/GenBank/DDBJ databases">
        <authorList>
            <person name="Corre E."/>
            <person name="Pelletier E."/>
            <person name="Niang G."/>
            <person name="Scheremetjew M."/>
            <person name="Finn R."/>
            <person name="Kale V."/>
            <person name="Holt S."/>
            <person name="Cochrane G."/>
            <person name="Meng A."/>
            <person name="Brown T."/>
            <person name="Cohen L."/>
        </authorList>
    </citation>
    <scope>NUCLEOTIDE SEQUENCE</scope>
    <source>
        <strain evidence="15">CCMP1413</strain>
    </source>
</reference>
<dbReference type="Pfam" id="PF00753">
    <property type="entry name" value="Lactamase_B"/>
    <property type="match status" value="1"/>
</dbReference>
<proteinExistence type="inferred from homology"/>
<evidence type="ECO:0000256" key="8">
    <source>
        <dbReference type="ARBA" id="ARBA00023002"/>
    </source>
</evidence>
<evidence type="ECO:0000256" key="1">
    <source>
        <dbReference type="ARBA" id="ARBA00001954"/>
    </source>
</evidence>
<keyword evidence="10" id="KW-0496">Mitochondrion</keyword>
<dbReference type="InterPro" id="IPR051682">
    <property type="entry name" value="Mito_Persulfide_Diox"/>
</dbReference>
<evidence type="ECO:0000256" key="12">
    <source>
        <dbReference type="ARBA" id="ARBA00066686"/>
    </source>
</evidence>
<evidence type="ECO:0000256" key="4">
    <source>
        <dbReference type="ARBA" id="ARBA00022723"/>
    </source>
</evidence>
<keyword evidence="7" id="KW-0007">Acetylation</keyword>
<dbReference type="Gene3D" id="3.60.15.10">
    <property type="entry name" value="Ribonuclease Z/Hydroxyacylglutathione hydrolase-like"/>
    <property type="match status" value="1"/>
</dbReference>
<comment type="catalytic activity">
    <reaction evidence="11">
        <text>S-sulfanylglutathione + O2 + H2O = sulfite + glutathione + 2 H(+)</text>
        <dbReference type="Rhea" id="RHEA:12981"/>
        <dbReference type="ChEBI" id="CHEBI:15377"/>
        <dbReference type="ChEBI" id="CHEBI:15378"/>
        <dbReference type="ChEBI" id="CHEBI:15379"/>
        <dbReference type="ChEBI" id="CHEBI:17359"/>
        <dbReference type="ChEBI" id="CHEBI:57925"/>
        <dbReference type="ChEBI" id="CHEBI:58905"/>
        <dbReference type="EC" id="1.13.11.18"/>
    </reaction>
</comment>
<dbReference type="InterPro" id="IPR044528">
    <property type="entry name" value="POD-like_MBL-fold"/>
</dbReference>
<protein>
    <recommendedName>
        <fullName evidence="12">persulfide dioxygenase</fullName>
        <ecNumber evidence="12">1.13.11.18</ecNumber>
    </recommendedName>
    <alternativeName>
        <fullName evidence="13">Sulfur dioxygenase ETHE1</fullName>
    </alternativeName>
</protein>
<dbReference type="GO" id="GO:0005739">
    <property type="term" value="C:mitochondrion"/>
    <property type="evidence" value="ECO:0007669"/>
    <property type="project" value="UniProtKB-SubCell"/>
</dbReference>
<dbReference type="CDD" id="cd07724">
    <property type="entry name" value="POD-like_MBL-fold"/>
    <property type="match status" value="1"/>
</dbReference>
<evidence type="ECO:0000256" key="5">
    <source>
        <dbReference type="ARBA" id="ARBA00022946"/>
    </source>
</evidence>
<dbReference type="Gene3D" id="3.90.190.10">
    <property type="entry name" value="Protein tyrosine phosphatase superfamily"/>
    <property type="match status" value="1"/>
</dbReference>
<keyword evidence="6" id="KW-0223">Dioxygenase</keyword>
<evidence type="ECO:0000256" key="9">
    <source>
        <dbReference type="ARBA" id="ARBA00023004"/>
    </source>
</evidence>
<keyword evidence="5" id="KW-0809">Transit peptide</keyword>
<name>A0A7R9TUU6_9VIRI</name>
<evidence type="ECO:0000313" key="15">
    <source>
        <dbReference type="EMBL" id="CAD8245630.1"/>
    </source>
</evidence>
<evidence type="ECO:0000256" key="7">
    <source>
        <dbReference type="ARBA" id="ARBA00022990"/>
    </source>
</evidence>
<feature type="domain" description="Metallo-beta-lactamase" evidence="14">
    <location>
        <begin position="194"/>
        <end position="353"/>
    </location>
</feature>
<dbReference type="SUPFAM" id="SSF56281">
    <property type="entry name" value="Metallo-hydrolase/oxidoreductase"/>
    <property type="match status" value="1"/>
</dbReference>
<dbReference type="GO" id="GO:0006749">
    <property type="term" value="P:glutathione metabolic process"/>
    <property type="evidence" value="ECO:0007669"/>
    <property type="project" value="InterPro"/>
</dbReference>
<dbReference type="PANTHER" id="PTHR43084">
    <property type="entry name" value="PERSULFIDE DIOXYGENASE ETHE1"/>
    <property type="match status" value="1"/>
</dbReference>
<dbReference type="FunFam" id="3.60.15.10:FF:000013">
    <property type="entry name" value="Persulfide dioxygenase ETHE1, mitochondrial"/>
    <property type="match status" value="1"/>
</dbReference>
<dbReference type="InterPro" id="IPR036866">
    <property type="entry name" value="RibonucZ/Hydroxyglut_hydro"/>
</dbReference>
<dbReference type="AlphaFoldDB" id="A0A7R9TUU6"/>
<gene>
    <name evidence="15" type="ORF">PCOL08062_LOCUS9253</name>
</gene>